<sequence>MRGNVPQLKDIVLELTPQPEIDLQCYEQFDSSDEEDEVDNMRDQPARQAGQDTCYRIKVQCCRCSSVVQLAVESSGDSLRILQQMLMGDLSLVCPWCVTN</sequence>
<comment type="domain">
    <text evidence="18">The E7 terminal domain is an intrinsically disordered domain, whose flexibility and conformational transitions confer target adaptability to the oncoprotein. It allows adaptation to a variety of protein targets and exposes the PEST degradation sequence that regulates its turnover in the cell.</text>
</comment>
<keyword evidence="8 18" id="KW-1114">Inhibition of host interferon signaling pathway by virus</keyword>
<name>A0A024A6R8_HPV82</name>
<evidence type="ECO:0000256" key="7">
    <source>
        <dbReference type="ARBA" id="ARBA00022771"/>
    </source>
</evidence>
<evidence type="ECO:0000256" key="18">
    <source>
        <dbReference type="HAMAP-Rule" id="MF_04004"/>
    </source>
</evidence>
<dbReference type="EMBL" id="KF444055">
    <property type="protein sequence ID" value="AHY96062.1"/>
    <property type="molecule type" value="Genomic_DNA"/>
</dbReference>
<evidence type="ECO:0000256" key="5">
    <source>
        <dbReference type="ARBA" id="ARBA00022632"/>
    </source>
</evidence>
<evidence type="ECO:0000313" key="21">
    <source>
        <dbReference type="EMBL" id="AHY96062.1"/>
    </source>
</evidence>
<keyword evidence="7 18" id="KW-0863">Zinc-finger</keyword>
<dbReference type="Proteomes" id="UP000096595">
    <property type="component" value="Genome"/>
</dbReference>
<dbReference type="Pfam" id="PF00527">
    <property type="entry name" value="E7"/>
    <property type="match status" value="1"/>
</dbReference>
<dbReference type="GO" id="GO:0003677">
    <property type="term" value="F:DNA binding"/>
    <property type="evidence" value="ECO:0007669"/>
    <property type="project" value="UniProtKB-UniRule"/>
</dbReference>
<organism evidence="21 22">
    <name type="scientific">Human papillomavirus 82</name>
    <dbReference type="NCBI Taxonomy" id="129724"/>
    <lineage>
        <taxon>Viruses</taxon>
        <taxon>Monodnaviria</taxon>
        <taxon>Shotokuvirae</taxon>
        <taxon>Cossaviricota</taxon>
        <taxon>Papovaviricetes</taxon>
        <taxon>Zurhausenvirales</taxon>
        <taxon>Papillomaviridae</taxon>
        <taxon>Firstpapillomavirinae</taxon>
        <taxon>Alphapapillomavirus</taxon>
        <taxon>Alphapapillomavirus 5</taxon>
    </lineage>
</organism>
<proteinExistence type="inferred from homology"/>
<keyword evidence="1 18" id="KW-1121">Modulation of host cell cycle by virus</keyword>
<feature type="short sequence motif" description="LXCXE motif; interaction with host RB1 and TMEM173/STING" evidence="18">
    <location>
        <begin position="23"/>
        <end position="27"/>
    </location>
</feature>
<feature type="region of interest" description="Disordered" evidence="20">
    <location>
        <begin position="30"/>
        <end position="49"/>
    </location>
</feature>
<feature type="short sequence motif" description="Nuclear export signal" evidence="18">
    <location>
        <begin position="79"/>
        <end position="87"/>
    </location>
</feature>
<dbReference type="GO" id="GO:0019904">
    <property type="term" value="F:protein domain specific binding"/>
    <property type="evidence" value="ECO:0007669"/>
    <property type="project" value="UniProtKB-UniRule"/>
</dbReference>
<dbReference type="GO" id="GO:0006351">
    <property type="term" value="P:DNA-templated transcription"/>
    <property type="evidence" value="ECO:0007669"/>
    <property type="project" value="UniProtKB-UniRule"/>
</dbReference>
<comment type="function">
    <text evidence="19">E7 protein has both transforming and trans-activating activities.</text>
</comment>
<keyword evidence="4 18" id="KW-0945">Host-virus interaction</keyword>
<accession>A0A024A6R8</accession>
<dbReference type="InterPro" id="IPR000148">
    <property type="entry name" value="Papilloma_E7"/>
</dbReference>
<dbReference type="HAMAP" id="MF_04004">
    <property type="entry name" value="PPV_E7"/>
    <property type="match status" value="1"/>
</dbReference>
<dbReference type="PIRSF" id="PIRSF003407">
    <property type="entry name" value="Papvi_E7"/>
    <property type="match status" value="1"/>
</dbReference>
<dbReference type="GO" id="GO:0039645">
    <property type="term" value="P:symbiont-mediated perturbation of host cell cycle G1/S transition checkpoint"/>
    <property type="evidence" value="ECO:0007669"/>
    <property type="project" value="UniProtKB-UniRule"/>
</dbReference>
<dbReference type="GO" id="GO:0042025">
    <property type="term" value="C:host cell nucleus"/>
    <property type="evidence" value="ECO:0007669"/>
    <property type="project" value="UniProtKB-SubCell"/>
</dbReference>
<dbReference type="GO" id="GO:0052170">
    <property type="term" value="P:symbiont-mediated suppression of host innate immune response"/>
    <property type="evidence" value="ECO:0007669"/>
    <property type="project" value="UniProtKB-KW"/>
</dbReference>
<evidence type="ECO:0000256" key="13">
    <source>
        <dbReference type="ARBA" id="ARBA00023163"/>
    </source>
</evidence>
<organismHost>
    <name type="scientific">Homo sapiens</name>
    <name type="common">Human</name>
    <dbReference type="NCBI Taxonomy" id="9606"/>
</organismHost>
<dbReference type="Gene3D" id="3.30.160.330">
    <property type="match status" value="1"/>
</dbReference>
<evidence type="ECO:0000256" key="17">
    <source>
        <dbReference type="ARBA" id="ARBA00023309"/>
    </source>
</evidence>
<evidence type="ECO:0000256" key="14">
    <source>
        <dbReference type="ARBA" id="ARBA00023200"/>
    </source>
</evidence>
<evidence type="ECO:0000256" key="12">
    <source>
        <dbReference type="ARBA" id="ARBA00023159"/>
    </source>
</evidence>
<comment type="similarity">
    <text evidence="18 19">Belongs to the papillomaviridae E7 protein family.</text>
</comment>
<dbReference type="GO" id="GO:0039502">
    <property type="term" value="P:symbiont-mediated suppression of host type I interferon-mediated signaling pathway"/>
    <property type="evidence" value="ECO:0007669"/>
    <property type="project" value="UniProtKB-UniRule"/>
</dbReference>
<keyword evidence="16 18" id="KW-0899">Viral immunoevasion</keyword>
<evidence type="ECO:0000256" key="4">
    <source>
        <dbReference type="ARBA" id="ARBA00022581"/>
    </source>
</evidence>
<keyword evidence="17 18" id="KW-1078">G1/S host cell cycle checkpoint dysregulation by virus</keyword>
<keyword evidence="9 18" id="KW-0862">Zinc</keyword>
<evidence type="ECO:0000256" key="9">
    <source>
        <dbReference type="ARBA" id="ARBA00022833"/>
    </source>
</evidence>
<keyword evidence="10 18" id="KW-0805">Transcription regulation</keyword>
<evidence type="ECO:0000256" key="6">
    <source>
        <dbReference type="ARBA" id="ARBA00022723"/>
    </source>
</evidence>
<comment type="function">
    <text evidence="18">Plays a role in viral genome replication by driving entry of quiescent cells into the cell cycle. Stimulation of progression from G1 to S phase allows the virus to efficiently use the cellular DNA replicating machinery to achieve viral genome replication. E7 protein has both transforming and trans-activating activities. Induces the disassembly of the E2F1 transcription factor from RB1, with subsequent transcriptional activation of E2F1-regulated S-phase genes. Interferes with host histone deacetylation mediated by HDAC1 and HDAC2, leading to transcription activation. Plays also a role in the inhibition of both antiviral and antiproliferative functions of host interferon alpha. Interaction with host TMEM173/STING impairs the ability of TMEM173/STING to sense cytosolic DNA and promote the production of type I interferon (IFN-alpha and IFN-beta).</text>
</comment>
<evidence type="ECO:0000256" key="3">
    <source>
        <dbReference type="ARBA" id="ARBA00022562"/>
    </source>
</evidence>
<dbReference type="GO" id="GO:0003700">
    <property type="term" value="F:DNA-binding transcription factor activity"/>
    <property type="evidence" value="ECO:0007669"/>
    <property type="project" value="UniProtKB-UniRule"/>
</dbReference>
<evidence type="ECO:0000256" key="19">
    <source>
        <dbReference type="PIRNR" id="PIRNR003407"/>
    </source>
</evidence>
<comment type="PTM">
    <text evidence="18">Highly phosphorylated.</text>
</comment>
<keyword evidence="13 18" id="KW-0804">Transcription</keyword>
<feature type="zinc finger region" evidence="18">
    <location>
        <begin position="61"/>
        <end position="97"/>
    </location>
</feature>
<keyword evidence="3 18" id="KW-1048">Host nucleus</keyword>
<keyword evidence="11 18" id="KW-0238">DNA-binding</keyword>
<evidence type="ECO:0000256" key="1">
    <source>
        <dbReference type="ARBA" id="ARBA00022504"/>
    </source>
</evidence>
<keyword evidence="5 18" id="KW-1090">Inhibition of host innate immune response by virus</keyword>
<dbReference type="GO" id="GO:0008270">
    <property type="term" value="F:zinc ion binding"/>
    <property type="evidence" value="ECO:0007669"/>
    <property type="project" value="UniProtKB-KW"/>
</dbReference>
<comment type="caution">
    <text evidence="18">Lacks conserved residue(s) required for the propagation of feature annotation.</text>
</comment>
<evidence type="ECO:0000256" key="10">
    <source>
        <dbReference type="ARBA" id="ARBA00023015"/>
    </source>
</evidence>
<evidence type="ECO:0000256" key="20">
    <source>
        <dbReference type="SAM" id="MobiDB-lite"/>
    </source>
</evidence>
<dbReference type="GO" id="GO:0030430">
    <property type="term" value="C:host cell cytoplasm"/>
    <property type="evidence" value="ECO:0007669"/>
    <property type="project" value="UniProtKB-SubCell"/>
</dbReference>
<gene>
    <name evidence="18 21" type="primary">E7</name>
</gene>
<keyword evidence="12 18" id="KW-0010">Activator</keyword>
<dbReference type="SUPFAM" id="SSF161234">
    <property type="entry name" value="E7 C-terminal domain-like"/>
    <property type="match status" value="1"/>
</dbReference>
<keyword evidence="15" id="KW-0922">Interferon antiviral system evasion</keyword>
<keyword evidence="2 18" id="KW-0244">Early protein</keyword>
<protein>
    <recommendedName>
        <fullName evidence="18 19">Protein E7</fullName>
    </recommendedName>
</protein>
<keyword evidence="14 18" id="KW-1035">Host cytoplasm</keyword>
<evidence type="ECO:0000256" key="16">
    <source>
        <dbReference type="ARBA" id="ARBA00023280"/>
    </source>
</evidence>
<evidence type="ECO:0000256" key="8">
    <source>
        <dbReference type="ARBA" id="ARBA00022830"/>
    </source>
</evidence>
<comment type="subunit">
    <text evidence="18">Homodimer. Homooligomer. Interacts with host RB1; this interaction induces dissociation of RB1-E2F1 complex thereby disrupting RB1 activity. Interacts with host EP300; this interaction represses EP300 transcriptional activity. Interacts with protein E2; this interaction inhibits E7 oncogenic activity. Interacts with host TMEM173/STING; this interaction impairs the ability of TMEM173/STING to sense cytosolic DNA and promote the production of type I interferon (IFN-alpha and IFN-beta).</text>
</comment>
<keyword evidence="6 18" id="KW-0479">Metal-binding</keyword>
<evidence type="ECO:0000256" key="11">
    <source>
        <dbReference type="ARBA" id="ARBA00023125"/>
    </source>
</evidence>
<reference evidence="21 22" key="1">
    <citation type="journal article" date="2013" name="Virology">
        <title>Human papillomavirus genome variants.</title>
        <authorList>
            <person name="Burk R.D."/>
            <person name="Harari A."/>
            <person name="Chen Z."/>
        </authorList>
    </citation>
    <scope>NUCLEOTIDE SEQUENCE [LARGE SCALE GENOMIC DNA]</scope>
    <source>
        <strain evidence="21">P5_860</strain>
    </source>
</reference>
<evidence type="ECO:0000256" key="15">
    <source>
        <dbReference type="ARBA" id="ARBA00023258"/>
    </source>
</evidence>
<evidence type="ECO:0000256" key="2">
    <source>
        <dbReference type="ARBA" id="ARBA00022518"/>
    </source>
</evidence>
<evidence type="ECO:0000313" key="22">
    <source>
        <dbReference type="Proteomes" id="UP000096595"/>
    </source>
</evidence>
<comment type="subcellular location">
    <subcellularLocation>
        <location evidence="18">Host cytoplasm</location>
    </subcellularLocation>
    <subcellularLocation>
        <location evidence="18">Host nucleus</location>
    </subcellularLocation>
    <text evidence="18">Predominantly found in the host nucleus.</text>
</comment>